<name>A0A8X7W9X1_BRACI</name>
<dbReference type="Proteomes" id="UP000886595">
    <property type="component" value="Unassembled WGS sequence"/>
</dbReference>
<accession>A0A8X7W9X1</accession>
<evidence type="ECO:0000313" key="1">
    <source>
        <dbReference type="EMBL" id="KAG2325547.1"/>
    </source>
</evidence>
<gene>
    <name evidence="1" type="ORF">Bca52824_008275</name>
</gene>
<dbReference type="AlphaFoldDB" id="A0A8X7W9X1"/>
<reference evidence="1 2" key="1">
    <citation type="submission" date="2020-02" db="EMBL/GenBank/DDBJ databases">
        <authorList>
            <person name="Ma Q."/>
            <person name="Huang Y."/>
            <person name="Song X."/>
            <person name="Pei D."/>
        </authorList>
    </citation>
    <scope>NUCLEOTIDE SEQUENCE [LARGE SCALE GENOMIC DNA]</scope>
    <source>
        <strain evidence="1">Sxm20200214</strain>
        <tissue evidence="1">Leaf</tissue>
    </source>
</reference>
<comment type="caution">
    <text evidence="1">The sequence shown here is derived from an EMBL/GenBank/DDBJ whole genome shotgun (WGS) entry which is preliminary data.</text>
</comment>
<proteinExistence type="predicted"/>
<keyword evidence="2" id="KW-1185">Reference proteome</keyword>
<protein>
    <submittedName>
        <fullName evidence="1">Uncharacterized protein</fullName>
    </submittedName>
</protein>
<dbReference type="EMBL" id="JAAMPC010000002">
    <property type="protein sequence ID" value="KAG2325547.1"/>
    <property type="molecule type" value="Genomic_DNA"/>
</dbReference>
<evidence type="ECO:0000313" key="2">
    <source>
        <dbReference type="Proteomes" id="UP000886595"/>
    </source>
</evidence>
<organism evidence="1 2">
    <name type="scientific">Brassica carinata</name>
    <name type="common">Ethiopian mustard</name>
    <name type="synonym">Abyssinian cabbage</name>
    <dbReference type="NCBI Taxonomy" id="52824"/>
    <lineage>
        <taxon>Eukaryota</taxon>
        <taxon>Viridiplantae</taxon>
        <taxon>Streptophyta</taxon>
        <taxon>Embryophyta</taxon>
        <taxon>Tracheophyta</taxon>
        <taxon>Spermatophyta</taxon>
        <taxon>Magnoliopsida</taxon>
        <taxon>eudicotyledons</taxon>
        <taxon>Gunneridae</taxon>
        <taxon>Pentapetalae</taxon>
        <taxon>rosids</taxon>
        <taxon>malvids</taxon>
        <taxon>Brassicales</taxon>
        <taxon>Brassicaceae</taxon>
        <taxon>Brassiceae</taxon>
        <taxon>Brassica</taxon>
    </lineage>
</organism>
<sequence>MGGKETDNGVHRNREVEGEFLHHSITHHEREKKSSLCVSIPKKKKKKKRITSIRASPFWCFLFREFVFF</sequence>